<dbReference type="InterPro" id="IPR039968">
    <property type="entry name" value="BcerS-like"/>
</dbReference>
<dbReference type="InterPro" id="IPR016181">
    <property type="entry name" value="Acyl_CoA_acyltransferase"/>
</dbReference>
<dbReference type="AlphaFoldDB" id="X1V3I3"/>
<dbReference type="PANTHER" id="PTHR41368">
    <property type="entry name" value="PROTEIN YGHO"/>
    <property type="match status" value="1"/>
</dbReference>
<dbReference type="Gene3D" id="3.40.630.30">
    <property type="match status" value="1"/>
</dbReference>
<reference evidence="1" key="1">
    <citation type="journal article" date="2014" name="Front. Microbiol.">
        <title>High frequency of phylogenetically diverse reductive dehalogenase-homologous genes in deep subseafloor sedimentary metagenomes.</title>
        <authorList>
            <person name="Kawai M."/>
            <person name="Futagami T."/>
            <person name="Toyoda A."/>
            <person name="Takaki Y."/>
            <person name="Nishi S."/>
            <person name="Hori S."/>
            <person name="Arai W."/>
            <person name="Tsubouchi T."/>
            <person name="Morono Y."/>
            <person name="Uchiyama I."/>
            <person name="Ito T."/>
            <person name="Fujiyama A."/>
            <person name="Inagaki F."/>
            <person name="Takami H."/>
        </authorList>
    </citation>
    <scope>NUCLEOTIDE SEQUENCE</scope>
    <source>
        <strain evidence="1">Expedition CK06-06</strain>
    </source>
</reference>
<evidence type="ECO:0008006" key="2">
    <source>
        <dbReference type="Google" id="ProtNLM"/>
    </source>
</evidence>
<protein>
    <recommendedName>
        <fullName evidence="2">N-acetyltransferase domain-containing protein</fullName>
    </recommendedName>
</protein>
<dbReference type="SUPFAM" id="SSF55729">
    <property type="entry name" value="Acyl-CoA N-acyltransferases (Nat)"/>
    <property type="match status" value="1"/>
</dbReference>
<dbReference type="PANTHER" id="PTHR41368:SF1">
    <property type="entry name" value="PROTEIN YGHO"/>
    <property type="match status" value="1"/>
</dbReference>
<accession>X1V3I3</accession>
<gene>
    <name evidence="1" type="ORF">S12H4_37420</name>
</gene>
<feature type="non-terminal residue" evidence="1">
    <location>
        <position position="1"/>
    </location>
</feature>
<evidence type="ECO:0000313" key="1">
    <source>
        <dbReference type="EMBL" id="GAI99184.1"/>
    </source>
</evidence>
<name>X1V3I3_9ZZZZ</name>
<dbReference type="EMBL" id="BARW01022416">
    <property type="protein sequence ID" value="GAI99184.1"/>
    <property type="molecule type" value="Genomic_DNA"/>
</dbReference>
<proteinExistence type="predicted"/>
<comment type="caution">
    <text evidence="1">The sequence shown here is derived from an EMBL/GenBank/DDBJ whole genome shotgun (WGS) entry which is preliminary data.</text>
</comment>
<sequence length="230" mass="27068">YNPRYYVDFIERFGFVKAKDLYAYIASTDIFDRKTENLPSKFLRVAEVARRRAGVRVRKVNMKDFDAEVKKAKAVYNSAWENNWGAVPMTDAEFDYLAHGIKQFLDPDLLLIAEVDDRPVGIFIGLPDVNQPLLHVNGRLFPFGWIKYLWYRRKIDTFRGLIMGVIAEYRERGIDALMYVEGAEEAFRKGYKRCEMSWILEDNVMMNRIIQRIGGEIYKTYRIYEMVLQG</sequence>
<organism evidence="1">
    <name type="scientific">marine sediment metagenome</name>
    <dbReference type="NCBI Taxonomy" id="412755"/>
    <lineage>
        <taxon>unclassified sequences</taxon>
        <taxon>metagenomes</taxon>
        <taxon>ecological metagenomes</taxon>
    </lineage>
</organism>